<evidence type="ECO:0000313" key="1">
    <source>
        <dbReference type="EMBL" id="OOH97340.1"/>
    </source>
</evidence>
<dbReference type="RefSeq" id="WP_016197947.1">
    <property type="nucleotide sequence ID" value="NZ_CP014338.1"/>
</dbReference>
<comment type="caution">
    <text evidence="1">The sequence shown here is derived from an EMBL/GenBank/DDBJ whole genome shotgun (WGS) entry which is preliminary data.</text>
</comment>
<dbReference type="EMBL" id="MPOG01000004">
    <property type="protein sequence ID" value="OOH97340.1"/>
    <property type="molecule type" value="Genomic_DNA"/>
</dbReference>
<keyword evidence="2" id="KW-1185">Reference proteome</keyword>
<gene>
    <name evidence="1" type="ORF">BMF97_03210</name>
</gene>
<dbReference type="SUPFAM" id="SSF53474">
    <property type="entry name" value="alpha/beta-Hydrolases"/>
    <property type="match status" value="1"/>
</dbReference>
<dbReference type="STRING" id="238.BBD35_11090"/>
<accession>A0A1V3U484</accession>
<protein>
    <recommendedName>
        <fullName evidence="3">Alpha/beta hydrolase</fullName>
    </recommendedName>
</protein>
<sequence>MQVQDSKIKLYIISGLGANARVFDKITFNENIEPVFIDWLMPERNENFDHYISRMAEKIDDSEGFYLLGYSFGGVLVQEIHKLKPAKKIAILGSIKSYKEKSRFFNWNRLLRLYKIVPMSFFSNKKAISYAFFRKAQDKRIEKLYEYFTERQPYYLKWSIQQILNWKGEEQKEVIQILADRDIVFPIENSRPDYTIKGASHLFPVTRAREVSEILQKIYS</sequence>
<dbReference type="Proteomes" id="UP000188947">
    <property type="component" value="Unassembled WGS sequence"/>
</dbReference>
<dbReference type="GeneID" id="48542911"/>
<proteinExistence type="predicted"/>
<dbReference type="Gene3D" id="3.40.50.1820">
    <property type="entry name" value="alpha/beta hydrolase"/>
    <property type="match status" value="1"/>
</dbReference>
<dbReference type="KEGG" id="emg:BBD33_08675"/>
<reference evidence="1 2" key="1">
    <citation type="submission" date="2016-11" db="EMBL/GenBank/DDBJ databases">
        <title>Genome sequence and comparative genomic analysis of clinical strain Elizabethkingia meningoseptica 61421 PRCM.</title>
        <authorList>
            <person name="Wang M."/>
            <person name="Hu S."/>
            <person name="Cao L."/>
            <person name="Jiang T."/>
            <person name="Zhou Y."/>
            <person name="Ming D."/>
        </authorList>
    </citation>
    <scope>NUCLEOTIDE SEQUENCE [LARGE SCALE GENOMIC DNA]</scope>
    <source>
        <strain evidence="1 2">61421 PRCM</strain>
    </source>
</reference>
<dbReference type="AlphaFoldDB" id="A0A1V3U484"/>
<organism evidence="1 2">
    <name type="scientific">Elizabethkingia meningoseptica</name>
    <name type="common">Chryseobacterium meningosepticum</name>
    <dbReference type="NCBI Taxonomy" id="238"/>
    <lineage>
        <taxon>Bacteria</taxon>
        <taxon>Pseudomonadati</taxon>
        <taxon>Bacteroidota</taxon>
        <taxon>Flavobacteriia</taxon>
        <taxon>Flavobacteriales</taxon>
        <taxon>Weeksellaceae</taxon>
        <taxon>Elizabethkingia</taxon>
    </lineage>
</organism>
<dbReference type="OrthoDB" id="659408at2"/>
<evidence type="ECO:0008006" key="3">
    <source>
        <dbReference type="Google" id="ProtNLM"/>
    </source>
</evidence>
<dbReference type="eggNOG" id="COG1075">
    <property type="taxonomic scope" value="Bacteria"/>
</dbReference>
<dbReference type="InterPro" id="IPR029058">
    <property type="entry name" value="AB_hydrolase_fold"/>
</dbReference>
<name>A0A1V3U484_ELIME</name>
<evidence type="ECO:0000313" key="2">
    <source>
        <dbReference type="Proteomes" id="UP000188947"/>
    </source>
</evidence>